<reference evidence="1 2" key="1">
    <citation type="submission" date="2022-05" db="EMBL/GenBank/DDBJ databases">
        <authorList>
            <consortium name="Genoscope - CEA"/>
            <person name="William W."/>
        </authorList>
    </citation>
    <scope>NUCLEOTIDE SEQUENCE [LARGE SCALE GENOMIC DNA]</scope>
</reference>
<gene>
    <name evidence="1" type="ORF">PEVE_00028132</name>
</gene>
<comment type="caution">
    <text evidence="1">The sequence shown here is derived from an EMBL/GenBank/DDBJ whole genome shotgun (WGS) entry which is preliminary data.</text>
</comment>
<dbReference type="PANTHER" id="PTHR35450">
    <property type="entry name" value="REVERSE TRANSCRIPTASE DOMAIN-CONTAINING PROTEIN"/>
    <property type="match status" value="1"/>
</dbReference>
<keyword evidence="2" id="KW-1185">Reference proteome</keyword>
<organism evidence="1 2">
    <name type="scientific">Porites evermanni</name>
    <dbReference type="NCBI Taxonomy" id="104178"/>
    <lineage>
        <taxon>Eukaryota</taxon>
        <taxon>Metazoa</taxon>
        <taxon>Cnidaria</taxon>
        <taxon>Anthozoa</taxon>
        <taxon>Hexacorallia</taxon>
        <taxon>Scleractinia</taxon>
        <taxon>Fungiina</taxon>
        <taxon>Poritidae</taxon>
        <taxon>Porites</taxon>
    </lineage>
</organism>
<feature type="non-terminal residue" evidence="1">
    <location>
        <position position="1"/>
    </location>
</feature>
<accession>A0ABN8LGU6</accession>
<evidence type="ECO:0000313" key="2">
    <source>
        <dbReference type="Proteomes" id="UP001159427"/>
    </source>
</evidence>
<evidence type="ECO:0000313" key="1">
    <source>
        <dbReference type="EMBL" id="CAH3016321.1"/>
    </source>
</evidence>
<feature type="non-terminal residue" evidence="1">
    <location>
        <position position="139"/>
    </location>
</feature>
<protein>
    <submittedName>
        <fullName evidence="1">Uncharacterized protein</fullName>
    </submittedName>
</protein>
<dbReference type="EMBL" id="CALNXI010000039">
    <property type="protein sequence ID" value="CAH3016321.1"/>
    <property type="molecule type" value="Genomic_DNA"/>
</dbReference>
<dbReference type="Proteomes" id="UP001159427">
    <property type="component" value="Unassembled WGS sequence"/>
</dbReference>
<dbReference type="PANTHER" id="PTHR35450:SF2">
    <property type="entry name" value="REVERSE TRANSCRIPTASE DOMAIN-CONTAINING PROTEIN"/>
    <property type="match status" value="1"/>
</dbReference>
<sequence>LYGKNENHIESQVKSVRVISTHKCMEFGINKWSTLMMKRRKIIQIEGIELPQLPDIRLQCLGIIEIHGTKRSEMKEIRGVEKEYHCRVRMILKSKLNGGFTAIDKRAVSILRYGAQIISWTNNELQEMNRKTRKLLTLN</sequence>
<name>A0ABN8LGU6_9CNID</name>
<proteinExistence type="predicted"/>